<sequence length="470" mass="53244">MIISINKIVTGRFIVFVRIYEDIMLSWKNKQNRQPLLVEGARQVGKSFLIEKRFAPKHFEKTLKLDFMQTPEFSAIFDDGLSPKSIIRNAEIATGQAFNPDTDLLYFEEVGMCKQALESLKYFSQDAPNIFLIATGSNIGLFGRFPVGKTLRITIYPLTFQEFMLACGEHILAQLLNEHPSSIPKIAHDKLMKALNDYLFVGGMPDAIKEWTAGINSDQSILKTLQNVRDTQNQLVTDYINDFGKFSEGEKMSALMVERIYRNIPVQLAQTQNEKPIPKFQFKQVNPNRNTSYADVSSPISFLGKLNLVQRIGLIDTADSKFPLASYRQESLFKLTLTDIGLLNAMANIQYKQIINKDFAFKGFIAEVFVLNEIVSAHIRPSNAAFYAYKKGESEVEFLFQGASGYPIPLEVKSGKNTKAKSLTALVTRFDLPKAYKLSANLVEVNAQRVVEQWPIYLARTLYKTKIVNH</sequence>
<evidence type="ECO:0000259" key="1">
    <source>
        <dbReference type="Pfam" id="PF13173"/>
    </source>
</evidence>
<reference evidence="3 4" key="2">
    <citation type="journal article" date="2017" name="Antonie Van Leeuwenhoek">
        <title>Rhizobium rhizosphaerae sp. nov., a novel species isolated from rice rhizosphere.</title>
        <authorList>
            <person name="Zhao J.J."/>
            <person name="Zhang J."/>
            <person name="Zhang R.J."/>
            <person name="Zhang C.W."/>
            <person name="Yin H.Q."/>
            <person name="Zhang X.X."/>
        </authorList>
    </citation>
    <scope>NUCLEOTIDE SEQUENCE [LARGE SCALE GENOMIC DNA]</scope>
    <source>
        <strain evidence="3 4">ACAM 611</strain>
    </source>
</reference>
<gene>
    <name evidence="3" type="ORF">GPUN_1308</name>
</gene>
<dbReference type="SUPFAM" id="SSF52540">
    <property type="entry name" value="P-loop containing nucleoside triphosphate hydrolases"/>
    <property type="match status" value="1"/>
</dbReference>
<organism evidence="3 4">
    <name type="scientific">Glaciecola punicea ACAM 611</name>
    <dbReference type="NCBI Taxonomy" id="1121923"/>
    <lineage>
        <taxon>Bacteria</taxon>
        <taxon>Pseudomonadati</taxon>
        <taxon>Pseudomonadota</taxon>
        <taxon>Gammaproteobacteria</taxon>
        <taxon>Alteromonadales</taxon>
        <taxon>Alteromonadaceae</taxon>
        <taxon>Glaciecola</taxon>
    </lineage>
</organism>
<dbReference type="OrthoDB" id="9801806at2"/>
<evidence type="ECO:0008006" key="5">
    <source>
        <dbReference type="Google" id="ProtNLM"/>
    </source>
</evidence>
<dbReference type="PANTHER" id="PTHR33295:SF7">
    <property type="entry name" value="ATPASE"/>
    <property type="match status" value="1"/>
</dbReference>
<evidence type="ECO:0000313" key="3">
    <source>
        <dbReference type="EMBL" id="GAB55432.1"/>
    </source>
</evidence>
<dbReference type="Pfam" id="PF13173">
    <property type="entry name" value="AAA_14"/>
    <property type="match status" value="1"/>
</dbReference>
<reference evidence="3 4" key="1">
    <citation type="journal article" date="2012" name="J. Bacteriol.">
        <title>Genome sequence of proteorhodopsin-containing sea ice bacterium Glaciecola punicea ACAM 611T.</title>
        <authorList>
            <person name="Qin Q.-L."/>
            <person name="Xie B.-B."/>
            <person name="Shu Y.-L."/>
            <person name="Rong J.-C."/>
            <person name="Zhao D.-L."/>
            <person name="Zhang X.-Y."/>
            <person name="Chen X.-L."/>
            <person name="Zhou B.-C."/>
            <person name="Zhanga Y.-Z."/>
        </authorList>
    </citation>
    <scope>NUCLEOTIDE SEQUENCE [LARGE SCALE GENOMIC DNA]</scope>
    <source>
        <strain evidence="3 4">ACAM 611</strain>
    </source>
</reference>
<name>H5TAV5_9ALTE</name>
<evidence type="ECO:0000313" key="4">
    <source>
        <dbReference type="Proteomes" id="UP000053586"/>
    </source>
</evidence>
<dbReference type="InterPro" id="IPR041682">
    <property type="entry name" value="AAA_14"/>
</dbReference>
<feature type="domain" description="DUF4143" evidence="2">
    <location>
        <begin position="253"/>
        <end position="415"/>
    </location>
</feature>
<dbReference type="Pfam" id="PF13635">
    <property type="entry name" value="DUF4143"/>
    <property type="match status" value="1"/>
</dbReference>
<accession>H5TAV5</accession>
<dbReference type="PANTHER" id="PTHR33295">
    <property type="entry name" value="ATPASE"/>
    <property type="match status" value="1"/>
</dbReference>
<dbReference type="AlphaFoldDB" id="H5TAV5"/>
<evidence type="ECO:0000259" key="2">
    <source>
        <dbReference type="Pfam" id="PF13635"/>
    </source>
</evidence>
<keyword evidence="4" id="KW-1185">Reference proteome</keyword>
<dbReference type="eggNOG" id="COG1373">
    <property type="taxonomic scope" value="Bacteria"/>
</dbReference>
<dbReference type="STRING" id="56804.BAE46_06475"/>
<dbReference type="InterPro" id="IPR025420">
    <property type="entry name" value="DUF4143"/>
</dbReference>
<dbReference type="Proteomes" id="UP000053586">
    <property type="component" value="Unassembled WGS sequence"/>
</dbReference>
<feature type="domain" description="AAA" evidence="1">
    <location>
        <begin position="33"/>
        <end position="164"/>
    </location>
</feature>
<protein>
    <recommendedName>
        <fullName evidence="5">ATPase</fullName>
    </recommendedName>
</protein>
<dbReference type="EMBL" id="BAET01000012">
    <property type="protein sequence ID" value="GAB55432.1"/>
    <property type="molecule type" value="Genomic_DNA"/>
</dbReference>
<proteinExistence type="predicted"/>
<dbReference type="InterPro" id="IPR027417">
    <property type="entry name" value="P-loop_NTPase"/>
</dbReference>
<comment type="caution">
    <text evidence="3">The sequence shown here is derived from an EMBL/GenBank/DDBJ whole genome shotgun (WGS) entry which is preliminary data.</text>
</comment>